<dbReference type="InterPro" id="IPR053216">
    <property type="entry name" value="Appressorial_penetr-assoc"/>
</dbReference>
<accession>A0AAD6USQ0</accession>
<evidence type="ECO:0000256" key="1">
    <source>
        <dbReference type="SAM" id="MobiDB-lite"/>
    </source>
</evidence>
<dbReference type="PANTHER" id="PTHR34587">
    <property type="entry name" value="VWFA DOMAIN-CONTAINING PROTEIN"/>
    <property type="match status" value="1"/>
</dbReference>
<feature type="region of interest" description="Disordered" evidence="1">
    <location>
        <begin position="1"/>
        <end position="45"/>
    </location>
</feature>
<organism evidence="2 3">
    <name type="scientific">Mycena pura</name>
    <dbReference type="NCBI Taxonomy" id="153505"/>
    <lineage>
        <taxon>Eukaryota</taxon>
        <taxon>Fungi</taxon>
        <taxon>Dikarya</taxon>
        <taxon>Basidiomycota</taxon>
        <taxon>Agaricomycotina</taxon>
        <taxon>Agaricomycetes</taxon>
        <taxon>Agaricomycetidae</taxon>
        <taxon>Agaricales</taxon>
        <taxon>Marasmiineae</taxon>
        <taxon>Mycenaceae</taxon>
        <taxon>Mycena</taxon>
    </lineage>
</organism>
<evidence type="ECO:0000313" key="3">
    <source>
        <dbReference type="Proteomes" id="UP001219525"/>
    </source>
</evidence>
<gene>
    <name evidence="2" type="ORF">GGX14DRAFT_378521</name>
</gene>
<dbReference type="PANTHER" id="PTHR34587:SF2">
    <property type="entry name" value="G-PROTEIN COUPLED RECEPTORS FAMILY 1 PROFILE DOMAIN-CONTAINING PROTEIN"/>
    <property type="match status" value="1"/>
</dbReference>
<feature type="non-terminal residue" evidence="2">
    <location>
        <position position="267"/>
    </location>
</feature>
<proteinExistence type="predicted"/>
<comment type="caution">
    <text evidence="2">The sequence shown here is derived from an EMBL/GenBank/DDBJ whole genome shotgun (WGS) entry which is preliminary data.</text>
</comment>
<keyword evidence="3" id="KW-1185">Reference proteome</keyword>
<reference evidence="2" key="1">
    <citation type="submission" date="2023-03" db="EMBL/GenBank/DDBJ databases">
        <title>Massive genome expansion in bonnet fungi (Mycena s.s.) driven by repeated elements and novel gene families across ecological guilds.</title>
        <authorList>
            <consortium name="Lawrence Berkeley National Laboratory"/>
            <person name="Harder C.B."/>
            <person name="Miyauchi S."/>
            <person name="Viragh M."/>
            <person name="Kuo A."/>
            <person name="Thoen E."/>
            <person name="Andreopoulos B."/>
            <person name="Lu D."/>
            <person name="Skrede I."/>
            <person name="Drula E."/>
            <person name="Henrissat B."/>
            <person name="Morin E."/>
            <person name="Kohler A."/>
            <person name="Barry K."/>
            <person name="LaButti K."/>
            <person name="Morin E."/>
            <person name="Salamov A."/>
            <person name="Lipzen A."/>
            <person name="Mereny Z."/>
            <person name="Hegedus B."/>
            <person name="Baldrian P."/>
            <person name="Stursova M."/>
            <person name="Weitz H."/>
            <person name="Taylor A."/>
            <person name="Grigoriev I.V."/>
            <person name="Nagy L.G."/>
            <person name="Martin F."/>
            <person name="Kauserud H."/>
        </authorList>
    </citation>
    <scope>NUCLEOTIDE SEQUENCE</scope>
    <source>
        <strain evidence="2">9144</strain>
    </source>
</reference>
<dbReference type="AlphaFoldDB" id="A0AAD6USQ0"/>
<name>A0AAD6USQ0_9AGAR</name>
<dbReference type="Proteomes" id="UP001219525">
    <property type="component" value="Unassembled WGS sequence"/>
</dbReference>
<evidence type="ECO:0000313" key="2">
    <source>
        <dbReference type="EMBL" id="KAJ7193797.1"/>
    </source>
</evidence>
<dbReference type="EMBL" id="JARJCW010000104">
    <property type="protein sequence ID" value="KAJ7193797.1"/>
    <property type="molecule type" value="Genomic_DNA"/>
</dbReference>
<protein>
    <submittedName>
        <fullName evidence="2">Uncharacterized protein</fullName>
    </submittedName>
</protein>
<sequence length="267" mass="28000">MSSPGWSTPQRRRGRELTSGAGSRHASGRSARAGRQLVTHSRSDRISGPVRRLAAGAQTNLTLDASLVVAGFAEDGVESGASYLPSSHPLVSSNNFINFCNRYPDIPITNGQQLNSRSCNPAPMGEIPSASNLPSVRIAGPITGQIIPANTTFSLSLAVKNLADGVFVNPTENFLSAPQQLDSAGNVLGHYQVVIEELDANSTAPTDSQNFAFFSVVSAPGIGILVSSVTNGLPEGFYRITATPHASNYQPVLAPVSDHGSLNDVAY</sequence>
<feature type="compositionally biased region" description="Low complexity" evidence="1">
    <location>
        <begin position="19"/>
        <end position="35"/>
    </location>
</feature>